<dbReference type="SUPFAM" id="SSF46785">
    <property type="entry name" value="Winged helix' DNA-binding domain"/>
    <property type="match status" value="1"/>
</dbReference>
<dbReference type="AlphaFoldDB" id="A0AAD9FXS8"/>
<dbReference type="GO" id="GO:0005673">
    <property type="term" value="C:transcription factor TFIIE complex"/>
    <property type="evidence" value="ECO:0007669"/>
    <property type="project" value="TreeGrafter"/>
</dbReference>
<dbReference type="EMBL" id="JAODAN010000001">
    <property type="protein sequence ID" value="KAK1927972.1"/>
    <property type="molecule type" value="Genomic_DNA"/>
</dbReference>
<dbReference type="PANTHER" id="PTHR13097:SF7">
    <property type="entry name" value="GENERAL TRANSCRIPTION FACTOR IIE SUBUNIT 1"/>
    <property type="match status" value="1"/>
</dbReference>
<dbReference type="Gene3D" id="3.30.40.10">
    <property type="entry name" value="Zinc/RING finger domain, C3HC4 (zinc finger)"/>
    <property type="match status" value="1"/>
</dbReference>
<dbReference type="InterPro" id="IPR002853">
    <property type="entry name" value="TFIIE_asu"/>
</dbReference>
<reference evidence="3" key="1">
    <citation type="submission" date="2023-02" db="EMBL/GenBank/DDBJ databases">
        <title>Identification and recombinant expression of a fungal hydrolase from Papiliotrema laurentii that hydrolyzes apple cutin and clears colloidal polyester polyurethane.</title>
        <authorList>
            <consortium name="DOE Joint Genome Institute"/>
            <person name="Roman V.A."/>
            <person name="Bojanowski C."/>
            <person name="Crable B.R."/>
            <person name="Wagner D.N."/>
            <person name="Hung C.S."/>
            <person name="Nadeau L.J."/>
            <person name="Schratz L."/>
            <person name="Haridas S."/>
            <person name="Pangilinan J."/>
            <person name="Lipzen A."/>
            <person name="Na H."/>
            <person name="Yan M."/>
            <person name="Ng V."/>
            <person name="Grigoriev I.V."/>
            <person name="Spatafora J.W."/>
            <person name="Barlow D."/>
            <person name="Biffinger J."/>
            <person name="Kelley-Loughnane N."/>
            <person name="Varaljay V.A."/>
            <person name="Crookes-Goodson W.J."/>
        </authorList>
    </citation>
    <scope>NUCLEOTIDE SEQUENCE</scope>
    <source>
        <strain evidence="3">5307AH</strain>
    </source>
</reference>
<accession>A0AAD9FXS8</accession>
<dbReference type="Pfam" id="PF11521">
    <property type="entry name" value="TFIIE-A_C"/>
    <property type="match status" value="1"/>
</dbReference>
<feature type="region of interest" description="Disordered" evidence="1">
    <location>
        <begin position="358"/>
        <end position="392"/>
    </location>
</feature>
<gene>
    <name evidence="3" type="ORF">DB88DRAFT_479954</name>
</gene>
<proteinExistence type="predicted"/>
<comment type="caution">
    <text evidence="3">The sequence shown here is derived from an EMBL/GenBank/DDBJ whole genome shotgun (WGS) entry which is preliminary data.</text>
</comment>
<dbReference type="Proteomes" id="UP001182556">
    <property type="component" value="Unassembled WGS sequence"/>
</dbReference>
<dbReference type="Gene3D" id="6.10.140.1250">
    <property type="match status" value="1"/>
</dbReference>
<dbReference type="InterPro" id="IPR036390">
    <property type="entry name" value="WH_DNA-bd_sf"/>
</dbReference>
<protein>
    <submittedName>
        <fullName evidence="3">Transcription initiation factor TFIIE alpha subunit</fullName>
    </submittedName>
</protein>
<dbReference type="InterPro" id="IPR021600">
    <property type="entry name" value="TFIIE_asu_C"/>
</dbReference>
<dbReference type="InterPro" id="IPR013083">
    <property type="entry name" value="Znf_RING/FYVE/PHD"/>
</dbReference>
<feature type="compositionally biased region" description="Acidic residues" evidence="1">
    <location>
        <begin position="372"/>
        <end position="384"/>
    </location>
</feature>
<evidence type="ECO:0000313" key="3">
    <source>
        <dbReference type="EMBL" id="KAK1927972.1"/>
    </source>
</evidence>
<dbReference type="PANTHER" id="PTHR13097">
    <property type="entry name" value="TRANSCRIPTION INITIATION FACTOR IIE, ALPHA SUBUNIT"/>
    <property type="match status" value="1"/>
</dbReference>
<organism evidence="3 4">
    <name type="scientific">Papiliotrema laurentii</name>
    <name type="common">Cryptococcus laurentii</name>
    <dbReference type="NCBI Taxonomy" id="5418"/>
    <lineage>
        <taxon>Eukaryota</taxon>
        <taxon>Fungi</taxon>
        <taxon>Dikarya</taxon>
        <taxon>Basidiomycota</taxon>
        <taxon>Agaricomycotina</taxon>
        <taxon>Tremellomycetes</taxon>
        <taxon>Tremellales</taxon>
        <taxon>Rhynchogastremaceae</taxon>
        <taxon>Papiliotrema</taxon>
    </lineage>
</organism>
<evidence type="ECO:0000259" key="2">
    <source>
        <dbReference type="SMART" id="SM00531"/>
    </source>
</evidence>
<evidence type="ECO:0000313" key="4">
    <source>
        <dbReference type="Proteomes" id="UP001182556"/>
    </source>
</evidence>
<evidence type="ECO:0000256" key="1">
    <source>
        <dbReference type="SAM" id="MobiDB-lite"/>
    </source>
</evidence>
<feature type="domain" description="Transcription initiation factor IIE subunit alpha N-terminal" evidence="2">
    <location>
        <begin position="27"/>
        <end position="192"/>
    </location>
</feature>
<sequence>MASLSTDEIEVLCHNLVYQVAYAYYDSPYILILKLLINVGVCPELKAAEMLGINPADLRRYCGVLQSHRLIKRYSNKERVNPDDRAFFRRGGGPMPADGQPRLKEVAYWYIDYREFANVTKYKLAMIHKGIEEATKHQIGQRGYRCPLCGKTFDALQVPNLMDPATGLLYCDQCGTAVDEHDPNENGPNTHGGDEKLTRFNNETQPIRDALKAIEGITVPSVNIIAWIAQNVKQAPLPGQAAAEEENKKKYQVVIGDEGDERERIEKARLAEAQRTQNALPVWHTHSTVTGSATSLGIDASGQTPSNVADKQKEIQDKATDHQRGLADYYANLVEDEDEDEEDQSVALNKVDMPVKVEQVDTPSGGGMVIDGGDEDDGDMEETETPAAAPETNQVMVMVAGKPKPFDEVTTEDEAYLMTPEEREAYEEIMMAM</sequence>
<name>A0AAD9FXS8_PAPLA</name>
<keyword evidence="4" id="KW-1185">Reference proteome</keyword>
<dbReference type="InterPro" id="IPR039997">
    <property type="entry name" value="TFE"/>
</dbReference>
<dbReference type="SUPFAM" id="SSF57783">
    <property type="entry name" value="Zinc beta-ribbon"/>
    <property type="match status" value="1"/>
</dbReference>
<dbReference type="SMART" id="SM00531">
    <property type="entry name" value="TFIIE"/>
    <property type="match status" value="1"/>
</dbReference>
<dbReference type="GO" id="GO:0006367">
    <property type="term" value="P:transcription initiation at RNA polymerase II promoter"/>
    <property type="evidence" value="ECO:0007669"/>
    <property type="project" value="InterPro"/>
</dbReference>